<evidence type="ECO:0000313" key="6">
    <source>
        <dbReference type="Proteomes" id="UP000008144"/>
    </source>
</evidence>
<dbReference type="Ensembl" id="ENSCINT00000010290.3">
    <property type="protein sequence ID" value="ENSCINP00000010290.3"/>
    <property type="gene ID" value="ENSCING00000005001.3"/>
</dbReference>
<evidence type="ECO:0000256" key="2">
    <source>
        <dbReference type="ARBA" id="ARBA00022729"/>
    </source>
</evidence>
<evidence type="ECO:0000313" key="5">
    <source>
        <dbReference type="Ensembl" id="ENSCINP00000010290.3"/>
    </source>
</evidence>
<accession>F6WLC1</accession>
<dbReference type="Gene3D" id="3.80.10.10">
    <property type="entry name" value="Ribonuclease Inhibitor"/>
    <property type="match status" value="2"/>
</dbReference>
<keyword evidence="2 4" id="KW-0732">Signal</keyword>
<evidence type="ECO:0000256" key="3">
    <source>
        <dbReference type="ARBA" id="ARBA00022737"/>
    </source>
</evidence>
<sequence length="259" mass="29737">MARIIFCFLTYILLNGQCGCCFSSECIKAEHFLNCKERNLTKIPPSLPEGVKSVDLSNNHISNITSIPETSTLRNLDLSSNGVSTLMYHAFDNLDNLETLILSNNNIEKIADDIFVWNPLKLEVLRLDNNKLEFIQHFLLYDLDKLQELDLHNNNISFIHPHAFAHLSHLTRLRLNGNNLFTFEHKWISGMKSNFMTELKFENNPWSCDCAMTPHVKWMKSAKWFQHLIHGQAFTCQSPASLKDQNILLPTVTEMNAAC</sequence>
<dbReference type="InParanoid" id="F6WLC1"/>
<dbReference type="InterPro" id="IPR001611">
    <property type="entry name" value="Leu-rich_rpt"/>
</dbReference>
<dbReference type="AlphaFoldDB" id="F6WLC1"/>
<dbReference type="InterPro" id="IPR032675">
    <property type="entry name" value="LRR_dom_sf"/>
</dbReference>
<reference evidence="5" key="4">
    <citation type="submission" date="2025-09" db="UniProtKB">
        <authorList>
            <consortium name="Ensembl"/>
        </authorList>
    </citation>
    <scope>IDENTIFICATION</scope>
</reference>
<proteinExistence type="predicted"/>
<dbReference type="Proteomes" id="UP000008144">
    <property type="component" value="Chromosome 4"/>
</dbReference>
<dbReference type="PANTHER" id="PTHR24369">
    <property type="entry name" value="ANTIGEN BSP, PUTATIVE-RELATED"/>
    <property type="match status" value="1"/>
</dbReference>
<keyword evidence="3" id="KW-0677">Repeat</keyword>
<dbReference type="HOGENOM" id="CLU_000288_18_10_1"/>
<evidence type="ECO:0008006" key="7">
    <source>
        <dbReference type="Google" id="ProtNLM"/>
    </source>
</evidence>
<dbReference type="SMART" id="SM00369">
    <property type="entry name" value="LRR_TYP"/>
    <property type="match status" value="5"/>
</dbReference>
<keyword evidence="6" id="KW-1185">Reference proteome</keyword>
<dbReference type="SUPFAM" id="SSF52058">
    <property type="entry name" value="L domain-like"/>
    <property type="match status" value="1"/>
</dbReference>
<protein>
    <recommendedName>
        <fullName evidence="7">LRRCT domain-containing protein</fullName>
    </recommendedName>
</protein>
<dbReference type="Pfam" id="PF13855">
    <property type="entry name" value="LRR_8"/>
    <property type="match status" value="2"/>
</dbReference>
<dbReference type="STRING" id="7719.ENSCINP00000010290"/>
<reference evidence="5" key="3">
    <citation type="submission" date="2025-08" db="UniProtKB">
        <authorList>
            <consortium name="Ensembl"/>
        </authorList>
    </citation>
    <scope>IDENTIFICATION</scope>
</reference>
<dbReference type="OMA" id="CFSSECI"/>
<feature type="signal peptide" evidence="4">
    <location>
        <begin position="1"/>
        <end position="23"/>
    </location>
</feature>
<dbReference type="PROSITE" id="PS51450">
    <property type="entry name" value="LRR"/>
    <property type="match status" value="2"/>
</dbReference>
<feature type="chain" id="PRO_5003349835" description="LRRCT domain-containing protein" evidence="4">
    <location>
        <begin position="24"/>
        <end position="259"/>
    </location>
</feature>
<name>F6WLC1_CIOIN</name>
<keyword evidence="1" id="KW-0433">Leucine-rich repeat</keyword>
<dbReference type="EMBL" id="EAAA01001986">
    <property type="status" value="NOT_ANNOTATED_CDS"/>
    <property type="molecule type" value="Genomic_DNA"/>
</dbReference>
<dbReference type="GeneTree" id="ENSGT00940000161826"/>
<dbReference type="InterPro" id="IPR003591">
    <property type="entry name" value="Leu-rich_rpt_typical-subtyp"/>
</dbReference>
<reference evidence="5" key="2">
    <citation type="journal article" date="2008" name="Genome Biol.">
        <title>Improved genome assembly and evidence-based global gene model set for the chordate Ciona intestinalis: new insight into intron and operon populations.</title>
        <authorList>
            <person name="Satou Y."/>
            <person name="Mineta K."/>
            <person name="Ogasawara M."/>
            <person name="Sasakura Y."/>
            <person name="Shoguchi E."/>
            <person name="Ueno K."/>
            <person name="Yamada L."/>
            <person name="Matsumoto J."/>
            <person name="Wasserscheid J."/>
            <person name="Dewar K."/>
            <person name="Wiley G.B."/>
            <person name="Macmil S.L."/>
            <person name="Roe B.A."/>
            <person name="Zeller R.W."/>
            <person name="Hastings K.E."/>
            <person name="Lemaire P."/>
            <person name="Lindquist E."/>
            <person name="Endo T."/>
            <person name="Hotta K."/>
            <person name="Inaba K."/>
        </authorList>
    </citation>
    <scope>NUCLEOTIDE SEQUENCE [LARGE SCALE GENOMIC DNA]</scope>
    <source>
        <strain evidence="5">wild type</strain>
    </source>
</reference>
<organism evidence="5 6">
    <name type="scientific">Ciona intestinalis</name>
    <name type="common">Transparent sea squirt</name>
    <name type="synonym">Ascidia intestinalis</name>
    <dbReference type="NCBI Taxonomy" id="7719"/>
    <lineage>
        <taxon>Eukaryota</taxon>
        <taxon>Metazoa</taxon>
        <taxon>Chordata</taxon>
        <taxon>Tunicata</taxon>
        <taxon>Ascidiacea</taxon>
        <taxon>Phlebobranchia</taxon>
        <taxon>Cionidae</taxon>
        <taxon>Ciona</taxon>
    </lineage>
</organism>
<reference evidence="6" key="1">
    <citation type="journal article" date="2002" name="Science">
        <title>The draft genome of Ciona intestinalis: insights into chordate and vertebrate origins.</title>
        <authorList>
            <person name="Dehal P."/>
            <person name="Satou Y."/>
            <person name="Campbell R.K."/>
            <person name="Chapman J."/>
            <person name="Degnan B."/>
            <person name="De Tomaso A."/>
            <person name="Davidson B."/>
            <person name="Di Gregorio A."/>
            <person name="Gelpke M."/>
            <person name="Goodstein D.M."/>
            <person name="Harafuji N."/>
            <person name="Hastings K.E."/>
            <person name="Ho I."/>
            <person name="Hotta K."/>
            <person name="Huang W."/>
            <person name="Kawashima T."/>
            <person name="Lemaire P."/>
            <person name="Martinez D."/>
            <person name="Meinertzhagen I.A."/>
            <person name="Necula S."/>
            <person name="Nonaka M."/>
            <person name="Putnam N."/>
            <person name="Rash S."/>
            <person name="Saiga H."/>
            <person name="Satake M."/>
            <person name="Terry A."/>
            <person name="Yamada L."/>
            <person name="Wang H.G."/>
            <person name="Awazu S."/>
            <person name="Azumi K."/>
            <person name="Boore J."/>
            <person name="Branno M."/>
            <person name="Chin-Bow S."/>
            <person name="DeSantis R."/>
            <person name="Doyle S."/>
            <person name="Francino P."/>
            <person name="Keys D.N."/>
            <person name="Haga S."/>
            <person name="Hayashi H."/>
            <person name="Hino K."/>
            <person name="Imai K.S."/>
            <person name="Inaba K."/>
            <person name="Kano S."/>
            <person name="Kobayashi K."/>
            <person name="Kobayashi M."/>
            <person name="Lee B.I."/>
            <person name="Makabe K.W."/>
            <person name="Manohar C."/>
            <person name="Matassi G."/>
            <person name="Medina M."/>
            <person name="Mochizuki Y."/>
            <person name="Mount S."/>
            <person name="Morishita T."/>
            <person name="Miura S."/>
            <person name="Nakayama A."/>
            <person name="Nishizaka S."/>
            <person name="Nomoto H."/>
            <person name="Ohta F."/>
            <person name="Oishi K."/>
            <person name="Rigoutsos I."/>
            <person name="Sano M."/>
            <person name="Sasaki A."/>
            <person name="Sasakura Y."/>
            <person name="Shoguchi E."/>
            <person name="Shin-i T."/>
            <person name="Spagnuolo A."/>
            <person name="Stainier D."/>
            <person name="Suzuki M.M."/>
            <person name="Tassy O."/>
            <person name="Takatori N."/>
            <person name="Tokuoka M."/>
            <person name="Yagi K."/>
            <person name="Yoshizaki F."/>
            <person name="Wada S."/>
            <person name="Zhang C."/>
            <person name="Hyatt P.D."/>
            <person name="Larimer F."/>
            <person name="Detter C."/>
            <person name="Doggett N."/>
            <person name="Glavina T."/>
            <person name="Hawkins T."/>
            <person name="Richardson P."/>
            <person name="Lucas S."/>
            <person name="Kohara Y."/>
            <person name="Levine M."/>
            <person name="Satoh N."/>
            <person name="Rokhsar D.S."/>
        </authorList>
    </citation>
    <scope>NUCLEOTIDE SEQUENCE [LARGE SCALE GENOMIC DNA]</scope>
</reference>
<evidence type="ECO:0000256" key="1">
    <source>
        <dbReference type="ARBA" id="ARBA00022614"/>
    </source>
</evidence>
<dbReference type="PANTHER" id="PTHR24369:SF210">
    <property type="entry name" value="CHAOPTIN-RELATED"/>
    <property type="match status" value="1"/>
</dbReference>
<dbReference type="InterPro" id="IPR050541">
    <property type="entry name" value="LRR_TM_domain-containing"/>
</dbReference>
<evidence type="ECO:0000256" key="4">
    <source>
        <dbReference type="SAM" id="SignalP"/>
    </source>
</evidence>